<evidence type="ECO:0000256" key="1">
    <source>
        <dbReference type="SAM" id="MobiDB-lite"/>
    </source>
</evidence>
<name>A0ABW5P7U4_9DEIO</name>
<protein>
    <submittedName>
        <fullName evidence="2">Uncharacterized protein</fullName>
    </submittedName>
</protein>
<dbReference type="EMBL" id="JBHUMK010000053">
    <property type="protein sequence ID" value="MFD2610182.1"/>
    <property type="molecule type" value="Genomic_DNA"/>
</dbReference>
<evidence type="ECO:0000313" key="3">
    <source>
        <dbReference type="Proteomes" id="UP001597475"/>
    </source>
</evidence>
<dbReference type="Proteomes" id="UP001597475">
    <property type="component" value="Unassembled WGS sequence"/>
</dbReference>
<evidence type="ECO:0000313" key="2">
    <source>
        <dbReference type="EMBL" id="MFD2610182.1"/>
    </source>
</evidence>
<feature type="region of interest" description="Disordered" evidence="1">
    <location>
        <begin position="43"/>
        <end position="81"/>
    </location>
</feature>
<reference evidence="3" key="1">
    <citation type="journal article" date="2019" name="Int. J. Syst. Evol. Microbiol.">
        <title>The Global Catalogue of Microorganisms (GCM) 10K type strain sequencing project: providing services to taxonomists for standard genome sequencing and annotation.</title>
        <authorList>
            <consortium name="The Broad Institute Genomics Platform"/>
            <consortium name="The Broad Institute Genome Sequencing Center for Infectious Disease"/>
            <person name="Wu L."/>
            <person name="Ma J."/>
        </authorList>
    </citation>
    <scope>NUCLEOTIDE SEQUENCE [LARGE SCALE GENOMIC DNA]</scope>
    <source>
        <strain evidence="3">KCTC 33842</strain>
    </source>
</reference>
<sequence>MFRRGPGCGCFGCGGSLLVLLALLGAAWVFVLRPAQDFLAGVRGPQSTQTQSTQTQSTQTQTAPPQSTQPQSAPQTGTTVGDALTRTDVQKFVRVRRKVRDALGPQFAELQTLLTEIQAGQTPNVLQVGTLLRNMTGGVTQARAAQAAALDAEGLTPERYATVRFAVNRALGLPTIDFVQVAESLQRGQFPDLTKSVQTASPKEKELVAPFARELRATAAAGLLGL</sequence>
<dbReference type="RefSeq" id="WP_386846155.1">
    <property type="nucleotide sequence ID" value="NZ_JBHUMK010000053.1"/>
</dbReference>
<proteinExistence type="predicted"/>
<gene>
    <name evidence="2" type="ORF">ACFSR9_12135</name>
</gene>
<accession>A0ABW5P7U4</accession>
<keyword evidence="3" id="KW-1185">Reference proteome</keyword>
<comment type="caution">
    <text evidence="2">The sequence shown here is derived from an EMBL/GenBank/DDBJ whole genome shotgun (WGS) entry which is preliminary data.</text>
</comment>
<organism evidence="2 3">
    <name type="scientific">Deinococcus taklimakanensis</name>
    <dbReference type="NCBI Taxonomy" id="536443"/>
    <lineage>
        <taxon>Bacteria</taxon>
        <taxon>Thermotogati</taxon>
        <taxon>Deinococcota</taxon>
        <taxon>Deinococci</taxon>
        <taxon>Deinococcales</taxon>
        <taxon>Deinococcaceae</taxon>
        <taxon>Deinococcus</taxon>
    </lineage>
</organism>
<feature type="compositionally biased region" description="Low complexity" evidence="1">
    <location>
        <begin position="44"/>
        <end position="79"/>
    </location>
</feature>